<dbReference type="SUPFAM" id="SSF55035">
    <property type="entry name" value="NAD-binding domain of HMG-CoA reductase"/>
    <property type="match status" value="1"/>
</dbReference>
<accession>A0A2M8EXW3</accession>
<dbReference type="InterPro" id="IPR002202">
    <property type="entry name" value="HMG_CoA_Rdtase"/>
</dbReference>
<reference evidence="6" key="1">
    <citation type="submission" date="2017-09" db="EMBL/GenBank/DDBJ databases">
        <title>Depth-based differentiation of microbial function through sediment-hosted aquifers and enrichment of novel symbionts in the deep terrestrial subsurface.</title>
        <authorList>
            <person name="Probst A.J."/>
            <person name="Ladd B."/>
            <person name="Jarett J.K."/>
            <person name="Geller-Mcgrath D.E."/>
            <person name="Sieber C.M.K."/>
            <person name="Emerson J.B."/>
            <person name="Anantharaman K."/>
            <person name="Thomas B.C."/>
            <person name="Malmstrom R."/>
            <person name="Stieglmeier M."/>
            <person name="Klingl A."/>
            <person name="Woyke T."/>
            <person name="Ryan C.M."/>
            <person name="Banfield J.F."/>
        </authorList>
    </citation>
    <scope>NUCLEOTIDE SEQUENCE [LARGE SCALE GENOMIC DNA]</scope>
</reference>
<dbReference type="Proteomes" id="UP000231383">
    <property type="component" value="Unassembled WGS sequence"/>
</dbReference>
<proteinExistence type="inferred from homology"/>
<comment type="similarity">
    <text evidence="1">Belongs to the HMG-CoA reductase family.</text>
</comment>
<keyword evidence="4" id="KW-0560">Oxidoreductase</keyword>
<dbReference type="InterPro" id="IPR023076">
    <property type="entry name" value="HMG_CoA_Rdtase_CS"/>
</dbReference>
<dbReference type="Gene3D" id="3.30.70.420">
    <property type="entry name" value="Hydroxymethylglutaryl-CoA reductase, class I/II, NAD/NADP-binding domain"/>
    <property type="match status" value="1"/>
</dbReference>
<comment type="caution">
    <text evidence="5">The sequence shown here is derived from an EMBL/GenBank/DDBJ whole genome shotgun (WGS) entry which is preliminary data.</text>
</comment>
<name>A0A2M8EXW3_9BACT</name>
<evidence type="ECO:0000313" key="5">
    <source>
        <dbReference type="EMBL" id="PJC31018.1"/>
    </source>
</evidence>
<evidence type="ECO:0000256" key="2">
    <source>
        <dbReference type="ARBA" id="ARBA00012999"/>
    </source>
</evidence>
<dbReference type="InterPro" id="IPR009023">
    <property type="entry name" value="HMG_CoA_Rdtase_NAD(P)-bd_sf"/>
</dbReference>
<dbReference type="SUPFAM" id="SSF56542">
    <property type="entry name" value="Substrate-binding domain of HMG-CoA reductase"/>
    <property type="match status" value="1"/>
</dbReference>
<dbReference type="PRINTS" id="PR00071">
    <property type="entry name" value="HMGCOARDTASE"/>
</dbReference>
<dbReference type="GO" id="GO:0015936">
    <property type="term" value="P:coenzyme A metabolic process"/>
    <property type="evidence" value="ECO:0007669"/>
    <property type="project" value="InterPro"/>
</dbReference>
<gene>
    <name evidence="5" type="ORF">CO051_04575</name>
</gene>
<dbReference type="GO" id="GO:0016126">
    <property type="term" value="P:sterol biosynthetic process"/>
    <property type="evidence" value="ECO:0007669"/>
    <property type="project" value="TreeGrafter"/>
</dbReference>
<dbReference type="EMBL" id="PFSC01000122">
    <property type="protein sequence ID" value="PJC31018.1"/>
    <property type="molecule type" value="Genomic_DNA"/>
</dbReference>
<dbReference type="EC" id="1.1.1.34" evidence="2"/>
<dbReference type="AlphaFoldDB" id="A0A2M8EXW3"/>
<dbReference type="InterPro" id="IPR004554">
    <property type="entry name" value="HMG_CoA_Rdtase_eu_arc"/>
</dbReference>
<dbReference type="CDD" id="cd00643">
    <property type="entry name" value="HMG-CoA_reductase_classI"/>
    <property type="match status" value="1"/>
</dbReference>
<protein>
    <recommendedName>
        <fullName evidence="2">hydroxymethylglutaryl-CoA reductase (NADPH)</fullName>
        <ecNumber evidence="2">1.1.1.34</ecNumber>
    </recommendedName>
</protein>
<evidence type="ECO:0000313" key="6">
    <source>
        <dbReference type="Proteomes" id="UP000231383"/>
    </source>
</evidence>
<keyword evidence="3" id="KW-0521">NADP</keyword>
<dbReference type="InterPro" id="IPR009029">
    <property type="entry name" value="HMG_CoA_Rdtase_sub-bd_dom_sf"/>
</dbReference>
<dbReference type="Pfam" id="PF00368">
    <property type="entry name" value="HMG-CoA_red"/>
    <property type="match status" value="1"/>
</dbReference>
<evidence type="ECO:0000256" key="3">
    <source>
        <dbReference type="ARBA" id="ARBA00022857"/>
    </source>
</evidence>
<dbReference type="GO" id="GO:0004420">
    <property type="term" value="F:hydroxymethylglutaryl-CoA reductase (NADPH) activity"/>
    <property type="evidence" value="ECO:0007669"/>
    <property type="project" value="UniProtKB-EC"/>
</dbReference>
<evidence type="ECO:0000256" key="1">
    <source>
        <dbReference type="ARBA" id="ARBA00007661"/>
    </source>
</evidence>
<dbReference type="Gene3D" id="3.90.770.10">
    <property type="entry name" value="3-hydroxy-3-methylglutaryl-coenzyme A Reductase, Chain A, domain 2"/>
    <property type="match status" value="1"/>
</dbReference>
<dbReference type="GO" id="GO:0008299">
    <property type="term" value="P:isoprenoid biosynthetic process"/>
    <property type="evidence" value="ECO:0007669"/>
    <property type="project" value="InterPro"/>
</dbReference>
<dbReference type="PROSITE" id="PS50065">
    <property type="entry name" value="HMG_COA_REDUCTASE_4"/>
    <property type="match status" value="1"/>
</dbReference>
<dbReference type="PANTHER" id="PTHR10572">
    <property type="entry name" value="3-HYDROXY-3-METHYLGLUTARYL-COENZYME A REDUCTASE"/>
    <property type="match status" value="1"/>
</dbReference>
<evidence type="ECO:0000256" key="4">
    <source>
        <dbReference type="ARBA" id="ARBA00023002"/>
    </source>
</evidence>
<dbReference type="PANTHER" id="PTHR10572:SF24">
    <property type="entry name" value="3-HYDROXY-3-METHYLGLUTARYL-COENZYME A REDUCTASE"/>
    <property type="match status" value="1"/>
</dbReference>
<sequence length="385" mass="42093">MNDFTGLTDYLIMKLRLYKNHIDRRLDMEKELNLSLEMIGRTFCDDEELVHCENCIGAVAIPVGIAGPITIHGANGLSHPYIPLATTEGALVASINRGCKVIRESGGTTIMVDHVGATRGPVFEVKNIQEGREFSKWIQEELENLDRIAQETSAHLKLKNIYSSQQGKYVYVRFQFDTDQAMGMNMVTIATTKIAEYVESKNKAHLLAVAGNFDTDKKPSWLNMIEGRGRKIWGEVIISEDTLKKMLHVTPRNIEKTVIAKCWGGSIMSGSMGFNAHFANIVAAFFAATGQDLAHISEGSLGVTSAEVLENGDLYFSVYLPDILLGIVGGGTKLKTQTEARMITKTQTSDELAEVLGAAVLAGELSLIASIAEGSLAKTHEKLGR</sequence>
<organism evidence="5 6">
    <name type="scientific">Candidatus Roizmanbacteria bacterium CG_4_9_14_0_2_um_filter_39_13</name>
    <dbReference type="NCBI Taxonomy" id="1974839"/>
    <lineage>
        <taxon>Bacteria</taxon>
        <taxon>Candidatus Roizmaniibacteriota</taxon>
    </lineage>
</organism>
<dbReference type="InterPro" id="IPR023074">
    <property type="entry name" value="HMG_CoA_Rdtase_cat_sf"/>
</dbReference>
<dbReference type="PROSITE" id="PS00318">
    <property type="entry name" value="HMG_COA_REDUCTASE_2"/>
    <property type="match status" value="1"/>
</dbReference>